<keyword evidence="3" id="KW-1185">Reference proteome</keyword>
<organism evidence="2 3">
    <name type="scientific">Cyphomyrmex costatus</name>
    <dbReference type="NCBI Taxonomy" id="456900"/>
    <lineage>
        <taxon>Eukaryota</taxon>
        <taxon>Metazoa</taxon>
        <taxon>Ecdysozoa</taxon>
        <taxon>Arthropoda</taxon>
        <taxon>Hexapoda</taxon>
        <taxon>Insecta</taxon>
        <taxon>Pterygota</taxon>
        <taxon>Neoptera</taxon>
        <taxon>Endopterygota</taxon>
        <taxon>Hymenoptera</taxon>
        <taxon>Apocrita</taxon>
        <taxon>Aculeata</taxon>
        <taxon>Formicoidea</taxon>
        <taxon>Formicidae</taxon>
        <taxon>Myrmicinae</taxon>
        <taxon>Cyphomyrmex</taxon>
    </lineage>
</organism>
<evidence type="ECO:0000313" key="3">
    <source>
        <dbReference type="Proteomes" id="UP000078542"/>
    </source>
</evidence>
<dbReference type="CDD" id="cd22343">
    <property type="entry name" value="PDDEXK_lambda_exonuclease-like"/>
    <property type="match status" value="1"/>
</dbReference>
<accession>A0A151IKZ0</accession>
<dbReference type="AlphaFoldDB" id="A0A151IKZ0"/>
<dbReference type="Gene3D" id="3.90.320.10">
    <property type="match status" value="1"/>
</dbReference>
<evidence type="ECO:0000259" key="1">
    <source>
        <dbReference type="Pfam" id="PF09588"/>
    </source>
</evidence>
<evidence type="ECO:0000313" key="2">
    <source>
        <dbReference type="EMBL" id="KYN05017.1"/>
    </source>
</evidence>
<name>A0A151IKZ0_9HYME</name>
<dbReference type="EMBL" id="KQ977196">
    <property type="protein sequence ID" value="KYN05017.1"/>
    <property type="molecule type" value="Genomic_DNA"/>
</dbReference>
<reference evidence="2 3" key="1">
    <citation type="submission" date="2016-03" db="EMBL/GenBank/DDBJ databases">
        <title>Cyphomyrmex costatus WGS genome.</title>
        <authorList>
            <person name="Nygaard S."/>
            <person name="Hu H."/>
            <person name="Boomsma J."/>
            <person name="Zhang G."/>
        </authorList>
    </citation>
    <scope>NUCLEOTIDE SEQUENCE [LARGE SCALE GENOMIC DNA]</scope>
    <source>
        <strain evidence="2">MS0001</strain>
        <tissue evidence="2">Whole body</tissue>
    </source>
</reference>
<dbReference type="Proteomes" id="UP000078542">
    <property type="component" value="Unassembled WGS sequence"/>
</dbReference>
<dbReference type="Pfam" id="PF09588">
    <property type="entry name" value="YqaJ"/>
    <property type="match status" value="1"/>
</dbReference>
<dbReference type="InterPro" id="IPR011604">
    <property type="entry name" value="PDDEXK-like_dom_sf"/>
</dbReference>
<dbReference type="STRING" id="456900.A0A151IKZ0"/>
<feature type="domain" description="YqaJ viral recombinase" evidence="1">
    <location>
        <begin position="28"/>
        <end position="170"/>
    </location>
</feature>
<proteinExistence type="predicted"/>
<dbReference type="InterPro" id="IPR011335">
    <property type="entry name" value="Restrct_endonuc-II-like"/>
</dbReference>
<dbReference type="SUPFAM" id="SSF52980">
    <property type="entry name" value="Restriction endonuclease-like"/>
    <property type="match status" value="1"/>
</dbReference>
<dbReference type="InterPro" id="IPR019080">
    <property type="entry name" value="YqaJ_viral_recombinase"/>
</dbReference>
<protein>
    <recommendedName>
        <fullName evidence="1">YqaJ viral recombinase domain-containing protein</fullName>
    </recommendedName>
</protein>
<dbReference type="PANTHER" id="PTHR46609">
    <property type="entry name" value="EXONUCLEASE, PHAGE-TYPE/RECB, C-TERMINAL DOMAIN-CONTAINING PROTEIN"/>
    <property type="match status" value="1"/>
</dbReference>
<dbReference type="PANTHER" id="PTHR46609:SF8">
    <property type="entry name" value="YQAJ VIRAL RECOMBINASE DOMAIN-CONTAINING PROTEIN"/>
    <property type="match status" value="1"/>
</dbReference>
<feature type="non-terminal residue" evidence="2">
    <location>
        <position position="1"/>
    </location>
</feature>
<sequence>HMEELFENAKDWKENERKTREQSDSELWLSLRKIMLTASNFGTVCRMRPTTSCATTVKSILFPPSIDTAAMKYGRDMEKVAKQELSKILKKDIKPCGLFIDSNNPWLGASPDGLLEEDGLVEIKCPLSAENLTAEEAIHTLPRLKGIFDKKDLNAMNRNHRFFYQIQGQLKHSAIFAFLLYGLRET</sequence>
<gene>
    <name evidence="2" type="ORF">ALC62_04094</name>
</gene>
<dbReference type="InterPro" id="IPR051703">
    <property type="entry name" value="NF-kappa-B_Signaling_Reg"/>
</dbReference>
<dbReference type="GO" id="GO:0006281">
    <property type="term" value="P:DNA repair"/>
    <property type="evidence" value="ECO:0007669"/>
    <property type="project" value="UniProtKB-ARBA"/>
</dbReference>